<dbReference type="PANTHER" id="PTHR30383">
    <property type="entry name" value="THIOESTERASE 1/PROTEASE 1/LYSOPHOSPHOLIPASE L1"/>
    <property type="match status" value="1"/>
</dbReference>
<evidence type="ECO:0000259" key="1">
    <source>
        <dbReference type="Pfam" id="PF13472"/>
    </source>
</evidence>
<protein>
    <recommendedName>
        <fullName evidence="1">SGNH hydrolase-type esterase domain-containing protein</fullName>
    </recommendedName>
</protein>
<dbReference type="Pfam" id="PF13472">
    <property type="entry name" value="Lipase_GDSL_2"/>
    <property type="match status" value="1"/>
</dbReference>
<dbReference type="Proteomes" id="UP000679307">
    <property type="component" value="Chromosome"/>
</dbReference>
<dbReference type="InterPro" id="IPR013830">
    <property type="entry name" value="SGNH_hydro"/>
</dbReference>
<dbReference type="EMBL" id="CP075371">
    <property type="protein sequence ID" value="QVT79971.1"/>
    <property type="molecule type" value="Genomic_DNA"/>
</dbReference>
<dbReference type="InterPro" id="IPR036514">
    <property type="entry name" value="SGNH_hydro_sf"/>
</dbReference>
<organism evidence="2 3">
    <name type="scientific">Nocardioides aquaticus</name>
    <dbReference type="NCBI Taxonomy" id="160826"/>
    <lineage>
        <taxon>Bacteria</taxon>
        <taxon>Bacillati</taxon>
        <taxon>Actinomycetota</taxon>
        <taxon>Actinomycetes</taxon>
        <taxon>Propionibacteriales</taxon>
        <taxon>Nocardioidaceae</taxon>
        <taxon>Nocardioides</taxon>
    </lineage>
</organism>
<dbReference type="Gene3D" id="3.40.50.1110">
    <property type="entry name" value="SGNH hydrolase"/>
    <property type="match status" value="1"/>
</dbReference>
<dbReference type="InterPro" id="IPR051532">
    <property type="entry name" value="Ester_Hydrolysis_Enzymes"/>
</dbReference>
<accession>A0ABX8EHI8</accession>
<evidence type="ECO:0000313" key="2">
    <source>
        <dbReference type="EMBL" id="QVT79971.1"/>
    </source>
</evidence>
<name>A0ABX8EHI8_9ACTN</name>
<dbReference type="SUPFAM" id="SSF52266">
    <property type="entry name" value="SGNH hydrolase"/>
    <property type="match status" value="1"/>
</dbReference>
<evidence type="ECO:0000313" key="3">
    <source>
        <dbReference type="Proteomes" id="UP000679307"/>
    </source>
</evidence>
<dbReference type="RefSeq" id="WP_214055608.1">
    <property type="nucleotide sequence ID" value="NZ_BAAAHS010000044.1"/>
</dbReference>
<sequence length="174" mass="18427">MRIVLLGDSHLARITDDLDRIGDDVVNAAVGGSVAADVLAQADAVGVGPRDVAVVSVGTNDAAPWKQVDPDDFRAQLERLVEQVQPYRWVHVAPPGVDELRMEREVDRTNELVARYQRIGGVVLGDAGAELVDTPRVLSRLGSEAFVDDGVHLSAAGYALLVPAIADAVEDAVG</sequence>
<gene>
    <name evidence="2" type="ORF">ENKNEFLB_02361</name>
</gene>
<feature type="domain" description="SGNH hydrolase-type esterase" evidence="1">
    <location>
        <begin position="16"/>
        <end position="160"/>
    </location>
</feature>
<dbReference type="CDD" id="cd00229">
    <property type="entry name" value="SGNH_hydrolase"/>
    <property type="match status" value="1"/>
</dbReference>
<reference evidence="2 3" key="1">
    <citation type="submission" date="2021-05" db="EMBL/GenBank/DDBJ databases">
        <title>Complete genome of Nocardioides aquaticus KCTC 9944T isolated from meromictic and hypersaline Ekho Lake, Antarctica.</title>
        <authorList>
            <person name="Hwang K."/>
            <person name="Kim K.M."/>
            <person name="Choe H."/>
        </authorList>
    </citation>
    <scope>NUCLEOTIDE SEQUENCE [LARGE SCALE GENOMIC DNA]</scope>
    <source>
        <strain evidence="2 3">KCTC 9944</strain>
    </source>
</reference>
<keyword evidence="3" id="KW-1185">Reference proteome</keyword>
<proteinExistence type="predicted"/>